<proteinExistence type="predicted"/>
<dbReference type="AlphaFoldDB" id="A0A5B7I1W5"/>
<evidence type="ECO:0000313" key="1">
    <source>
        <dbReference type="EMBL" id="MPC74948.1"/>
    </source>
</evidence>
<evidence type="ECO:0000313" key="2">
    <source>
        <dbReference type="Proteomes" id="UP000324222"/>
    </source>
</evidence>
<reference evidence="1 2" key="1">
    <citation type="submission" date="2019-05" db="EMBL/GenBank/DDBJ databases">
        <title>Another draft genome of Portunus trituberculatus and its Hox gene families provides insights of decapod evolution.</title>
        <authorList>
            <person name="Jeong J.-H."/>
            <person name="Song I."/>
            <person name="Kim S."/>
            <person name="Choi T."/>
            <person name="Kim D."/>
            <person name="Ryu S."/>
            <person name="Kim W."/>
        </authorList>
    </citation>
    <scope>NUCLEOTIDE SEQUENCE [LARGE SCALE GENOMIC DNA]</scope>
    <source>
        <tissue evidence="1">Muscle</tissue>
    </source>
</reference>
<comment type="caution">
    <text evidence="1">The sequence shown here is derived from an EMBL/GenBank/DDBJ whole genome shotgun (WGS) entry which is preliminary data.</text>
</comment>
<dbReference type="EMBL" id="VSRR010040053">
    <property type="protein sequence ID" value="MPC74948.1"/>
    <property type="molecule type" value="Genomic_DNA"/>
</dbReference>
<gene>
    <name evidence="1" type="ORF">E2C01_069331</name>
</gene>
<dbReference type="Proteomes" id="UP000324222">
    <property type="component" value="Unassembled WGS sequence"/>
</dbReference>
<name>A0A5B7I1W5_PORTR</name>
<keyword evidence="2" id="KW-1185">Reference proteome</keyword>
<protein>
    <submittedName>
        <fullName evidence="1">Uncharacterized protein</fullName>
    </submittedName>
</protein>
<sequence>MRRARVDRGEGGERSLNNCIAFHESRHDCRMHGAAFTSLALAVLGSAMLCCGVVCGADCHHHPHALALISYHHHPHELSPAPCHASSAPHPAALFEARGVRTLTPKSLSGSLVPPPPPPPSSCSLGFLGTLASLI</sequence>
<accession>A0A5B7I1W5</accession>
<organism evidence="1 2">
    <name type="scientific">Portunus trituberculatus</name>
    <name type="common">Swimming crab</name>
    <name type="synonym">Neptunus trituberculatus</name>
    <dbReference type="NCBI Taxonomy" id="210409"/>
    <lineage>
        <taxon>Eukaryota</taxon>
        <taxon>Metazoa</taxon>
        <taxon>Ecdysozoa</taxon>
        <taxon>Arthropoda</taxon>
        <taxon>Crustacea</taxon>
        <taxon>Multicrustacea</taxon>
        <taxon>Malacostraca</taxon>
        <taxon>Eumalacostraca</taxon>
        <taxon>Eucarida</taxon>
        <taxon>Decapoda</taxon>
        <taxon>Pleocyemata</taxon>
        <taxon>Brachyura</taxon>
        <taxon>Eubrachyura</taxon>
        <taxon>Portunoidea</taxon>
        <taxon>Portunidae</taxon>
        <taxon>Portuninae</taxon>
        <taxon>Portunus</taxon>
    </lineage>
</organism>